<dbReference type="Proteomes" id="UP001208570">
    <property type="component" value="Unassembled WGS sequence"/>
</dbReference>
<accession>A0AAD9ISC0</accession>
<feature type="region of interest" description="Disordered" evidence="1">
    <location>
        <begin position="1"/>
        <end position="24"/>
    </location>
</feature>
<dbReference type="AlphaFoldDB" id="A0AAD9ISC0"/>
<evidence type="ECO:0000313" key="3">
    <source>
        <dbReference type="Proteomes" id="UP001208570"/>
    </source>
</evidence>
<gene>
    <name evidence="2" type="ORF">LSH36_1663g00031</name>
</gene>
<evidence type="ECO:0000313" key="2">
    <source>
        <dbReference type="EMBL" id="KAK2139668.1"/>
    </source>
</evidence>
<sequence length="107" mass="12296">MLCQKETERINEDPNQKDENDDLEEEMIDVKGRGETKYSEHVSSLHYILSETIHEQFRDPVMCKDGLGGATLAQKNLNNLQMKRLDLSLLRGQRYYGAASMPGVPRR</sequence>
<keyword evidence="3" id="KW-1185">Reference proteome</keyword>
<proteinExistence type="predicted"/>
<organism evidence="2 3">
    <name type="scientific">Paralvinella palmiformis</name>
    <dbReference type="NCBI Taxonomy" id="53620"/>
    <lineage>
        <taxon>Eukaryota</taxon>
        <taxon>Metazoa</taxon>
        <taxon>Spiralia</taxon>
        <taxon>Lophotrochozoa</taxon>
        <taxon>Annelida</taxon>
        <taxon>Polychaeta</taxon>
        <taxon>Sedentaria</taxon>
        <taxon>Canalipalpata</taxon>
        <taxon>Terebellida</taxon>
        <taxon>Terebelliformia</taxon>
        <taxon>Alvinellidae</taxon>
        <taxon>Paralvinella</taxon>
    </lineage>
</organism>
<dbReference type="EMBL" id="JAODUP010001661">
    <property type="protein sequence ID" value="KAK2139668.1"/>
    <property type="molecule type" value="Genomic_DNA"/>
</dbReference>
<comment type="caution">
    <text evidence="2">The sequence shown here is derived from an EMBL/GenBank/DDBJ whole genome shotgun (WGS) entry which is preliminary data.</text>
</comment>
<name>A0AAD9ISC0_9ANNE</name>
<reference evidence="2" key="1">
    <citation type="journal article" date="2023" name="Mol. Biol. Evol.">
        <title>Third-Generation Sequencing Reveals the Adaptive Role of the Epigenome in Three Deep-Sea Polychaetes.</title>
        <authorList>
            <person name="Perez M."/>
            <person name="Aroh O."/>
            <person name="Sun Y."/>
            <person name="Lan Y."/>
            <person name="Juniper S.K."/>
            <person name="Young C.R."/>
            <person name="Angers B."/>
            <person name="Qian P.Y."/>
        </authorList>
    </citation>
    <scope>NUCLEOTIDE SEQUENCE</scope>
    <source>
        <strain evidence="2">P08H-3</strain>
    </source>
</reference>
<protein>
    <submittedName>
        <fullName evidence="2">Uncharacterized protein</fullName>
    </submittedName>
</protein>
<feature type="compositionally biased region" description="Basic and acidic residues" evidence="1">
    <location>
        <begin position="1"/>
        <end position="18"/>
    </location>
</feature>
<evidence type="ECO:0000256" key="1">
    <source>
        <dbReference type="SAM" id="MobiDB-lite"/>
    </source>
</evidence>